<keyword evidence="2" id="KW-1185">Reference proteome</keyword>
<organism evidence="2 3">
    <name type="scientific">Strongyloides venezuelensis</name>
    <name type="common">Threadworm</name>
    <dbReference type="NCBI Taxonomy" id="75913"/>
    <lineage>
        <taxon>Eukaryota</taxon>
        <taxon>Metazoa</taxon>
        <taxon>Ecdysozoa</taxon>
        <taxon>Nematoda</taxon>
        <taxon>Chromadorea</taxon>
        <taxon>Rhabditida</taxon>
        <taxon>Tylenchina</taxon>
        <taxon>Panagrolaimomorpha</taxon>
        <taxon>Strongyloidoidea</taxon>
        <taxon>Strongyloididae</taxon>
        <taxon>Strongyloides</taxon>
    </lineage>
</organism>
<sequence length="326" mass="38474">MDEYNFTDIDNHGYYYNYNYDPLDYAALVTPNPPKLTKIEIGLFHLILPLIFIFLQSIILMTFYKHSKSFESMPYKIMKHQGQILLLNQFGHFCTSYIILFSIDESLFVSTIGSMINGCYMGNVMFILLLTINRLLIMYKNNSLPNYVDTIFRFGIILCYLCAISLFIFFLFPSNRIEFDLTYYEWYSIEYINARIGSKVYAVIQNQIVLITLGIASALYLLIFLRIIFLRLLSRNSIIIAEDAKFLLYAILNFFSIVFLEITWSKLRYYFVFNDGLIIVPQILYIFVSGSNTIFTFCFVRKVRKNIFRSIKPRIQTTTKIRMIKY</sequence>
<accession>A0A0K0G410</accession>
<keyword evidence="1" id="KW-0472">Membrane</keyword>
<keyword evidence="1" id="KW-1133">Transmembrane helix</keyword>
<protein>
    <submittedName>
        <fullName evidence="3">7TM_GPCR_Srx domain-containing protein</fullName>
    </submittedName>
</protein>
<dbReference type="AlphaFoldDB" id="A0A0K0G410"/>
<evidence type="ECO:0000313" key="3">
    <source>
        <dbReference type="WBParaSite" id="SVE_1947000.1"/>
    </source>
</evidence>
<feature type="transmembrane region" description="Helical" evidence="1">
    <location>
        <begin position="84"/>
        <end position="103"/>
    </location>
</feature>
<feature type="transmembrane region" description="Helical" evidence="1">
    <location>
        <begin position="208"/>
        <end position="234"/>
    </location>
</feature>
<feature type="transmembrane region" description="Helical" evidence="1">
    <location>
        <begin position="276"/>
        <end position="300"/>
    </location>
</feature>
<dbReference type="WBParaSite" id="SVE_1947000.1">
    <property type="protein sequence ID" value="SVE_1947000.1"/>
    <property type="gene ID" value="SVE_1947000"/>
</dbReference>
<keyword evidence="1" id="KW-0812">Transmembrane</keyword>
<reference evidence="3" key="2">
    <citation type="submission" date="2015-08" db="UniProtKB">
        <authorList>
            <consortium name="WormBaseParasite"/>
        </authorList>
    </citation>
    <scope>IDENTIFICATION</scope>
</reference>
<feature type="transmembrane region" description="Helical" evidence="1">
    <location>
        <begin position="115"/>
        <end position="139"/>
    </location>
</feature>
<feature type="transmembrane region" description="Helical" evidence="1">
    <location>
        <begin position="246"/>
        <end position="264"/>
    </location>
</feature>
<dbReference type="Proteomes" id="UP000035680">
    <property type="component" value="Unassembled WGS sequence"/>
</dbReference>
<feature type="transmembrane region" description="Helical" evidence="1">
    <location>
        <begin position="41"/>
        <end position="64"/>
    </location>
</feature>
<proteinExistence type="predicted"/>
<evidence type="ECO:0000256" key="1">
    <source>
        <dbReference type="SAM" id="Phobius"/>
    </source>
</evidence>
<reference evidence="2" key="1">
    <citation type="submission" date="2014-07" db="EMBL/GenBank/DDBJ databases">
        <authorList>
            <person name="Martin A.A"/>
            <person name="De Silva N."/>
        </authorList>
    </citation>
    <scope>NUCLEOTIDE SEQUENCE</scope>
</reference>
<name>A0A0K0G410_STRVS</name>
<feature type="transmembrane region" description="Helical" evidence="1">
    <location>
        <begin position="151"/>
        <end position="172"/>
    </location>
</feature>
<evidence type="ECO:0000313" key="2">
    <source>
        <dbReference type="Proteomes" id="UP000035680"/>
    </source>
</evidence>